<dbReference type="AlphaFoldDB" id="A0A9P6AKT9"/>
<dbReference type="Proteomes" id="UP000886523">
    <property type="component" value="Unassembled WGS sequence"/>
</dbReference>
<dbReference type="OrthoDB" id="5569250at2759"/>
<name>A0A9P6AKT9_9AGAM</name>
<evidence type="ECO:0000313" key="2">
    <source>
        <dbReference type="Proteomes" id="UP000886523"/>
    </source>
</evidence>
<gene>
    <name evidence="1" type="ORF">BS47DRAFT_1488783</name>
</gene>
<comment type="caution">
    <text evidence="1">The sequence shown here is derived from an EMBL/GenBank/DDBJ whole genome shotgun (WGS) entry which is preliminary data.</text>
</comment>
<evidence type="ECO:0000313" key="1">
    <source>
        <dbReference type="EMBL" id="KAF9507566.1"/>
    </source>
</evidence>
<protein>
    <submittedName>
        <fullName evidence="1">Uncharacterized protein</fullName>
    </submittedName>
</protein>
<reference evidence="1" key="1">
    <citation type="journal article" date="2020" name="Nat. Commun.">
        <title>Large-scale genome sequencing of mycorrhizal fungi provides insights into the early evolution of symbiotic traits.</title>
        <authorList>
            <person name="Miyauchi S."/>
            <person name="Kiss E."/>
            <person name="Kuo A."/>
            <person name="Drula E."/>
            <person name="Kohler A."/>
            <person name="Sanchez-Garcia M."/>
            <person name="Morin E."/>
            <person name="Andreopoulos B."/>
            <person name="Barry K.W."/>
            <person name="Bonito G."/>
            <person name="Buee M."/>
            <person name="Carver A."/>
            <person name="Chen C."/>
            <person name="Cichocki N."/>
            <person name="Clum A."/>
            <person name="Culley D."/>
            <person name="Crous P.W."/>
            <person name="Fauchery L."/>
            <person name="Girlanda M."/>
            <person name="Hayes R.D."/>
            <person name="Keri Z."/>
            <person name="LaButti K."/>
            <person name="Lipzen A."/>
            <person name="Lombard V."/>
            <person name="Magnuson J."/>
            <person name="Maillard F."/>
            <person name="Murat C."/>
            <person name="Nolan M."/>
            <person name="Ohm R.A."/>
            <person name="Pangilinan J."/>
            <person name="Pereira M.F."/>
            <person name="Perotto S."/>
            <person name="Peter M."/>
            <person name="Pfister S."/>
            <person name="Riley R."/>
            <person name="Sitrit Y."/>
            <person name="Stielow J.B."/>
            <person name="Szollosi G."/>
            <person name="Zifcakova L."/>
            <person name="Stursova M."/>
            <person name="Spatafora J.W."/>
            <person name="Tedersoo L."/>
            <person name="Vaario L.M."/>
            <person name="Yamada A."/>
            <person name="Yan M."/>
            <person name="Wang P."/>
            <person name="Xu J."/>
            <person name="Bruns T."/>
            <person name="Baldrian P."/>
            <person name="Vilgalys R."/>
            <person name="Dunand C."/>
            <person name="Henrissat B."/>
            <person name="Grigoriev I.V."/>
            <person name="Hibbett D."/>
            <person name="Nagy L.G."/>
            <person name="Martin F.M."/>
        </authorList>
    </citation>
    <scope>NUCLEOTIDE SEQUENCE</scope>
    <source>
        <strain evidence="1">UP504</strain>
    </source>
</reference>
<feature type="non-terminal residue" evidence="1">
    <location>
        <position position="181"/>
    </location>
</feature>
<accession>A0A9P6AKT9</accession>
<sequence>MHTFYKILLTDFLKSTEPDVVIPASHNPRKSPSHLEGPGHESTLTKLCFHHWTYGPIFFLITISLLPQVFNIPSLQVNKGMALGRGLSSMPTERRLPEIAVHQFIDHMLSNSIGDGTLKKSSIRRLGKAFLKLSKAVGLTFYHNDPTLIQGSLAERKPDIVLVSTNGAQLDYGTELPRDSQ</sequence>
<keyword evidence="2" id="KW-1185">Reference proteome</keyword>
<proteinExistence type="predicted"/>
<dbReference type="EMBL" id="MU129077">
    <property type="protein sequence ID" value="KAF9507566.1"/>
    <property type="molecule type" value="Genomic_DNA"/>
</dbReference>
<organism evidence="1 2">
    <name type="scientific">Hydnum rufescens UP504</name>
    <dbReference type="NCBI Taxonomy" id="1448309"/>
    <lineage>
        <taxon>Eukaryota</taxon>
        <taxon>Fungi</taxon>
        <taxon>Dikarya</taxon>
        <taxon>Basidiomycota</taxon>
        <taxon>Agaricomycotina</taxon>
        <taxon>Agaricomycetes</taxon>
        <taxon>Cantharellales</taxon>
        <taxon>Hydnaceae</taxon>
        <taxon>Hydnum</taxon>
    </lineage>
</organism>